<protein>
    <submittedName>
        <fullName evidence="4">Murein DD-endopeptidase MepM/ murein hydrolase activator NlpD</fullName>
    </submittedName>
</protein>
<feature type="domain" description="M23ase beta-sheet core" evidence="3">
    <location>
        <begin position="137"/>
        <end position="232"/>
    </location>
</feature>
<organism evidence="4 5">
    <name type="scientific">Ilumatobacter fluminis</name>
    <dbReference type="NCBI Taxonomy" id="467091"/>
    <lineage>
        <taxon>Bacteria</taxon>
        <taxon>Bacillati</taxon>
        <taxon>Actinomycetota</taxon>
        <taxon>Acidimicrobiia</taxon>
        <taxon>Acidimicrobiales</taxon>
        <taxon>Ilumatobacteraceae</taxon>
        <taxon>Ilumatobacter</taxon>
    </lineage>
</organism>
<sequence>MIAIRAAGIAALVALTACSSTDTVGSTAMTVSTIDPSTTVVTTVAPTSTTTTTSSTSTTSTTSTSTTTSSTTLAPATTSTTTSTIAVAPSTSSAAPTTTTAPLLPGQYPAEAGAYTVPVPASINRGWGEGHGGDYRAADVFADCGSPIVAPTAGVVIQVRRTDRWDAAVDDPATRGGRTVAIVGDDGVRYYMAHFDQIAEGVGEGVRVEPGTLLGTIGLTGRTGGCHVHVGVSPPCGALEWSVRRGVVWPQPYFDAWAGGDAVGPADEVAAWVAANPTACADAAADPNASNA</sequence>
<dbReference type="CDD" id="cd12797">
    <property type="entry name" value="M23_peptidase"/>
    <property type="match status" value="1"/>
</dbReference>
<comment type="caution">
    <text evidence="4">The sequence shown here is derived from an EMBL/GenBank/DDBJ whole genome shotgun (WGS) entry which is preliminary data.</text>
</comment>
<keyword evidence="2" id="KW-0732">Signal</keyword>
<dbReference type="OrthoDB" id="9810477at2"/>
<dbReference type="EMBL" id="SOAU01000001">
    <property type="protein sequence ID" value="TDT14451.1"/>
    <property type="molecule type" value="Genomic_DNA"/>
</dbReference>
<name>A0A4R7HU49_9ACTN</name>
<evidence type="ECO:0000256" key="2">
    <source>
        <dbReference type="SAM" id="SignalP"/>
    </source>
</evidence>
<dbReference type="Proteomes" id="UP000294558">
    <property type="component" value="Unassembled WGS sequence"/>
</dbReference>
<keyword evidence="5" id="KW-1185">Reference proteome</keyword>
<dbReference type="RefSeq" id="WP_133866996.1">
    <property type="nucleotide sequence ID" value="NZ_SOAU01000001.1"/>
</dbReference>
<dbReference type="AlphaFoldDB" id="A0A4R7HU49"/>
<accession>A0A4R7HU49</accession>
<evidence type="ECO:0000259" key="3">
    <source>
        <dbReference type="Pfam" id="PF01551"/>
    </source>
</evidence>
<keyword evidence="4" id="KW-0378">Hydrolase</keyword>
<evidence type="ECO:0000256" key="1">
    <source>
        <dbReference type="SAM" id="MobiDB-lite"/>
    </source>
</evidence>
<dbReference type="GO" id="GO:0004222">
    <property type="term" value="F:metalloendopeptidase activity"/>
    <property type="evidence" value="ECO:0007669"/>
    <property type="project" value="TreeGrafter"/>
</dbReference>
<dbReference type="Gene3D" id="2.70.70.10">
    <property type="entry name" value="Glucose Permease (Domain IIA)"/>
    <property type="match status" value="1"/>
</dbReference>
<feature type="region of interest" description="Disordered" evidence="1">
    <location>
        <begin position="45"/>
        <end position="100"/>
    </location>
</feature>
<dbReference type="PANTHER" id="PTHR21666">
    <property type="entry name" value="PEPTIDASE-RELATED"/>
    <property type="match status" value="1"/>
</dbReference>
<dbReference type="SUPFAM" id="SSF51261">
    <property type="entry name" value="Duplicated hybrid motif"/>
    <property type="match status" value="1"/>
</dbReference>
<dbReference type="InterPro" id="IPR050570">
    <property type="entry name" value="Cell_wall_metabolism_enzyme"/>
</dbReference>
<dbReference type="InterPro" id="IPR011055">
    <property type="entry name" value="Dup_hybrid_motif"/>
</dbReference>
<dbReference type="PROSITE" id="PS51257">
    <property type="entry name" value="PROKAR_LIPOPROTEIN"/>
    <property type="match status" value="1"/>
</dbReference>
<reference evidence="4 5" key="1">
    <citation type="submission" date="2019-03" db="EMBL/GenBank/DDBJ databases">
        <title>Sequencing the genomes of 1000 actinobacteria strains.</title>
        <authorList>
            <person name="Klenk H.-P."/>
        </authorList>
    </citation>
    <scope>NUCLEOTIDE SEQUENCE [LARGE SCALE GENOMIC DNA]</scope>
    <source>
        <strain evidence="4 5">DSM 18936</strain>
    </source>
</reference>
<gene>
    <name evidence="4" type="ORF">BDK89_0003</name>
</gene>
<dbReference type="InterPro" id="IPR016047">
    <property type="entry name" value="M23ase_b-sheet_dom"/>
</dbReference>
<feature type="chain" id="PRO_5038407652" evidence="2">
    <location>
        <begin position="20"/>
        <end position="292"/>
    </location>
</feature>
<dbReference type="PANTHER" id="PTHR21666:SF268">
    <property type="entry name" value="PEPTIDASE M23 DOMAIN-CONTAINING PROTEIN"/>
    <property type="match status" value="1"/>
</dbReference>
<dbReference type="Pfam" id="PF01551">
    <property type="entry name" value="Peptidase_M23"/>
    <property type="match status" value="1"/>
</dbReference>
<proteinExistence type="predicted"/>
<evidence type="ECO:0000313" key="4">
    <source>
        <dbReference type="EMBL" id="TDT14451.1"/>
    </source>
</evidence>
<feature type="signal peptide" evidence="2">
    <location>
        <begin position="1"/>
        <end position="19"/>
    </location>
</feature>
<evidence type="ECO:0000313" key="5">
    <source>
        <dbReference type="Proteomes" id="UP000294558"/>
    </source>
</evidence>